<evidence type="ECO:0000313" key="3">
    <source>
        <dbReference type="Proteomes" id="UP000483004"/>
    </source>
</evidence>
<protein>
    <recommendedName>
        <fullName evidence="4">Peptidase inhibitor family I36 protein</fullName>
    </recommendedName>
</protein>
<dbReference type="AlphaFoldDB" id="A0A6L3VIQ1"/>
<reference evidence="2 3" key="1">
    <citation type="submission" date="2019-09" db="EMBL/GenBank/DDBJ databases">
        <title>Actinomadura physcomitrii sp. nov., a novel actinomycete isolated from moss [Physcomitrium sphaericum (Ludw) Fuernr].</title>
        <authorList>
            <person name="Liu C."/>
            <person name="Zhuang X."/>
        </authorList>
    </citation>
    <scope>NUCLEOTIDE SEQUENCE [LARGE SCALE GENOMIC DNA]</scope>
    <source>
        <strain evidence="2 3">CYP1-1B</strain>
    </source>
</reference>
<gene>
    <name evidence="2" type="ORF">F9B16_43130</name>
</gene>
<keyword evidence="3" id="KW-1185">Reference proteome</keyword>
<keyword evidence="1" id="KW-0732">Signal</keyword>
<dbReference type="Proteomes" id="UP000483004">
    <property type="component" value="Unassembled WGS sequence"/>
</dbReference>
<proteinExistence type="predicted"/>
<dbReference type="Pfam" id="PF03995">
    <property type="entry name" value="Inhibitor_I36"/>
    <property type="match status" value="1"/>
</dbReference>
<comment type="caution">
    <text evidence="2">The sequence shown here is derived from an EMBL/GenBank/DDBJ whole genome shotgun (WGS) entry which is preliminary data.</text>
</comment>
<name>A0A6L3VIQ1_9ACTN</name>
<evidence type="ECO:0000256" key="1">
    <source>
        <dbReference type="SAM" id="SignalP"/>
    </source>
</evidence>
<dbReference type="EMBL" id="WBMR01000244">
    <property type="protein sequence ID" value="KAB2363335.1"/>
    <property type="molecule type" value="Genomic_DNA"/>
</dbReference>
<accession>A0A6L3VIQ1</accession>
<feature type="chain" id="PRO_5039673625" description="Peptidase inhibitor family I36 protein" evidence="1">
    <location>
        <begin position="37"/>
        <end position="129"/>
    </location>
</feature>
<evidence type="ECO:0000313" key="2">
    <source>
        <dbReference type="EMBL" id="KAB2363335.1"/>
    </source>
</evidence>
<sequence length="129" mass="13450">MILDAEAPASRGTIMLRRIRLATTTLALAAGTLAPAAPPAAADDPPQCLQDAVCLYENPDFTGAVTVLRLDRLPSQCASLPQTVQSGVNNTPYFVSLYDAPACSGSSRVALLPAHSAKPAFTAPMHAYL</sequence>
<organism evidence="2 3">
    <name type="scientific">Actinomadura montaniterrae</name>
    <dbReference type="NCBI Taxonomy" id="1803903"/>
    <lineage>
        <taxon>Bacteria</taxon>
        <taxon>Bacillati</taxon>
        <taxon>Actinomycetota</taxon>
        <taxon>Actinomycetes</taxon>
        <taxon>Streptosporangiales</taxon>
        <taxon>Thermomonosporaceae</taxon>
        <taxon>Actinomadura</taxon>
    </lineage>
</organism>
<evidence type="ECO:0008006" key="4">
    <source>
        <dbReference type="Google" id="ProtNLM"/>
    </source>
</evidence>
<feature type="signal peptide" evidence="1">
    <location>
        <begin position="1"/>
        <end position="36"/>
    </location>
</feature>